<dbReference type="InterPro" id="IPR057945">
    <property type="entry name" value="TPR_ZSWIM8"/>
</dbReference>
<dbReference type="GO" id="GO:0031462">
    <property type="term" value="C:Cul2-RING ubiquitin ligase complex"/>
    <property type="evidence" value="ECO:0007669"/>
    <property type="project" value="TreeGrafter"/>
</dbReference>
<dbReference type="Pfam" id="PF25572">
    <property type="entry name" value="TPR_ZSWIM8"/>
    <property type="match status" value="1"/>
</dbReference>
<sequence length="852" mass="96652">MSDTYNEQDVAELSLLSDTVVDNIFPDQHVNNFILGSKTFAEKQPFEAIYAAEKPIPEHIQKAIAHYSFPSTTREIKVYSALGTGSVNCFRKASSLFTQNGVRDCLQIGFYISANVIHSSTDPKIRHVTMCFDRKHITFTSCTCTSEEDRKITDSQKKHLSPAQKSMSDQSVWCPHVVATCLTRIEHPEKFIYRPPISESLSQLNESQLRTLAYKLICQESARKFLPATQSILDEMLTPLTPPCGSYEEGRDPTGGGYIGENPYWCADFTNLKARLKSQLAYHIRELNAKIEVELFFDLPSSFVDILDVLSSTRSYRPRGAWELLSIIIKMMHNHDANSFELLQIFVESILKTPAVVSHWSCAERNIPFSSKHVQDAERSGVFFTSRWLCEALVDVWRLFCLHPKFVSDAETLVPSLGVSRVEIVKMLKSWQHKILSSQHFPPVNAIQLDLVGFNPAIKTCLLSWANDHLPSTLHLTPDQFRQAIPKFDGAFVSEQSLVDDDSMWRDSFGKSPEFGSFCPPMCGQFGIDFARCQSLVTHGGSKEVALSWVRHLALQMLQQSPHLLTAAKTAFSTQDSDKEMPSSTTNSRSSSSTQTTEAGRKARDFFREKSAETEAMLKNKSVDKFGAILNEWIYCVDYLMDCFYSFYFYDGVVCPPSLTNHDLSRVVMRKKVVEDFNSLYYLPHLSALSIPQEKQMTDGWMPIDMELAFRLGFLVLVLPRTQLILKSREVRLMDHESQLMSRLYRLPLESVCPWVIDTIRHEASVLAYGPDRFDANVPYALSDFLFTMLAGSHNLEEWGPLENSSPIVGENSSADGTQTVSINHLPPFIIRVFRHKPTAEVNERKLRKQVR</sequence>
<name>A0A0R3TQU4_RODNA</name>
<protein>
    <submittedName>
        <fullName evidence="5">SWIM-type domain-containing protein</fullName>
    </submittedName>
</protein>
<reference evidence="5" key="1">
    <citation type="submission" date="2017-02" db="UniProtKB">
        <authorList>
            <consortium name="WormBaseParasite"/>
        </authorList>
    </citation>
    <scope>IDENTIFICATION</scope>
</reference>
<dbReference type="WBParaSite" id="HNAJ_0000992401-mRNA-1">
    <property type="protein sequence ID" value="HNAJ_0000992401-mRNA-1"/>
    <property type="gene ID" value="HNAJ_0000992401"/>
</dbReference>
<accession>A0A0R3TQU4</accession>
<dbReference type="EMBL" id="UZAE01012802">
    <property type="protein sequence ID" value="VDO06753.1"/>
    <property type="molecule type" value="Genomic_DNA"/>
</dbReference>
<dbReference type="STRING" id="102285.A0A0R3TQU4"/>
<evidence type="ECO:0000313" key="3">
    <source>
        <dbReference type="EMBL" id="VDO06753.1"/>
    </source>
</evidence>
<feature type="domain" description="ZSWIM8 TPR repeats" evidence="2">
    <location>
        <begin position="265"/>
        <end position="462"/>
    </location>
</feature>
<organism evidence="5">
    <name type="scientific">Rodentolepis nana</name>
    <name type="common">Dwarf tapeworm</name>
    <name type="synonym">Hymenolepis nana</name>
    <dbReference type="NCBI Taxonomy" id="102285"/>
    <lineage>
        <taxon>Eukaryota</taxon>
        <taxon>Metazoa</taxon>
        <taxon>Spiralia</taxon>
        <taxon>Lophotrochozoa</taxon>
        <taxon>Platyhelminthes</taxon>
        <taxon>Cestoda</taxon>
        <taxon>Eucestoda</taxon>
        <taxon>Cyclophyllidea</taxon>
        <taxon>Hymenolepididae</taxon>
        <taxon>Rodentolepis</taxon>
    </lineage>
</organism>
<feature type="compositionally biased region" description="Low complexity" evidence="1">
    <location>
        <begin position="583"/>
        <end position="597"/>
    </location>
</feature>
<proteinExistence type="predicted"/>
<keyword evidence="4" id="KW-1185">Reference proteome</keyword>
<dbReference type="OrthoDB" id="10013584at2759"/>
<reference evidence="3 4" key="2">
    <citation type="submission" date="2018-11" db="EMBL/GenBank/DDBJ databases">
        <authorList>
            <consortium name="Pathogen Informatics"/>
        </authorList>
    </citation>
    <scope>NUCLEOTIDE SEQUENCE [LARGE SCALE GENOMIC DNA]</scope>
</reference>
<dbReference type="PANTHER" id="PTHR22619:SF1">
    <property type="entry name" value="ZINC FINGER SWIM DOMAIN-CONTAINING PROTEIN 8"/>
    <property type="match status" value="1"/>
</dbReference>
<evidence type="ECO:0000313" key="4">
    <source>
        <dbReference type="Proteomes" id="UP000278807"/>
    </source>
</evidence>
<evidence type="ECO:0000259" key="2">
    <source>
        <dbReference type="Pfam" id="PF25572"/>
    </source>
</evidence>
<dbReference type="AlphaFoldDB" id="A0A0R3TQU4"/>
<evidence type="ECO:0000313" key="5">
    <source>
        <dbReference type="WBParaSite" id="HNAJ_0000992401-mRNA-1"/>
    </source>
</evidence>
<dbReference type="PANTHER" id="PTHR22619">
    <property type="entry name" value="ZINC FINGER SWIM DOMAIN CONTAINING PROTEIN 4, 5, 6"/>
    <property type="match status" value="1"/>
</dbReference>
<evidence type="ECO:0000256" key="1">
    <source>
        <dbReference type="SAM" id="MobiDB-lite"/>
    </source>
</evidence>
<feature type="region of interest" description="Disordered" evidence="1">
    <location>
        <begin position="573"/>
        <end position="603"/>
    </location>
</feature>
<gene>
    <name evidence="3" type="ORF">HNAJ_LOCUS9919</name>
</gene>
<dbReference type="Proteomes" id="UP000278807">
    <property type="component" value="Unassembled WGS sequence"/>
</dbReference>